<dbReference type="GO" id="GO:0016421">
    <property type="term" value="F:CoA carboxylase activity"/>
    <property type="evidence" value="ECO:0007669"/>
    <property type="project" value="UniProtKB-ARBA"/>
</dbReference>
<keyword evidence="1" id="KW-0092">Biotin</keyword>
<dbReference type="InterPro" id="IPR055268">
    <property type="entry name" value="PCB-like"/>
</dbReference>
<dbReference type="OrthoDB" id="196847at2759"/>
<dbReference type="InterPro" id="IPR000089">
    <property type="entry name" value="Biotin_lipoyl"/>
</dbReference>
<dbReference type="PROSITE" id="PS50968">
    <property type="entry name" value="BIOTINYL_LIPOYL"/>
    <property type="match status" value="1"/>
</dbReference>
<dbReference type="Gene3D" id="3.10.600.10">
    <property type="entry name" value="pyruvate carboxylase f1077a mutant domain"/>
    <property type="match status" value="1"/>
</dbReference>
<evidence type="ECO:0000313" key="3">
    <source>
        <dbReference type="EMBL" id="KMS94477.1"/>
    </source>
</evidence>
<dbReference type="InterPro" id="IPR011053">
    <property type="entry name" value="Single_hybrid_motif"/>
</dbReference>
<dbReference type="PANTHER" id="PTHR43778">
    <property type="entry name" value="PYRUVATE CARBOXYLASE"/>
    <property type="match status" value="1"/>
</dbReference>
<reference evidence="3 4" key="1">
    <citation type="journal article" date="2014" name="Nature">
        <title>The genome of the recently domesticated crop plant sugar beet (Beta vulgaris).</title>
        <authorList>
            <person name="Dohm J.C."/>
            <person name="Minoche A.E."/>
            <person name="Holtgrawe D."/>
            <person name="Capella-Gutierrez S."/>
            <person name="Zakrzewski F."/>
            <person name="Tafer H."/>
            <person name="Rupp O."/>
            <person name="Sorensen T.R."/>
            <person name="Stracke R."/>
            <person name="Reinhardt R."/>
            <person name="Goesmann A."/>
            <person name="Kraft T."/>
            <person name="Schulz B."/>
            <person name="Stadler P.F."/>
            <person name="Schmidt T."/>
            <person name="Gabaldon T."/>
            <person name="Lehrach H."/>
            <person name="Weisshaar B."/>
            <person name="Himmelbauer H."/>
        </authorList>
    </citation>
    <scope>NUCLEOTIDE SEQUENCE [LARGE SCALE GENOMIC DNA]</scope>
    <source>
        <tissue evidence="3">Taproot</tissue>
    </source>
</reference>
<name>A0A0J8B3Q3_BETVV</name>
<dbReference type="FunFam" id="2.40.50.100:FF:000003">
    <property type="entry name" value="Acetyl-CoA carboxylase biotin carboxyl carrier protein"/>
    <property type="match status" value="1"/>
</dbReference>
<dbReference type="GO" id="GO:0005737">
    <property type="term" value="C:cytoplasm"/>
    <property type="evidence" value="ECO:0007669"/>
    <property type="project" value="TreeGrafter"/>
</dbReference>
<dbReference type="CDD" id="cd06850">
    <property type="entry name" value="biotinyl_domain"/>
    <property type="match status" value="1"/>
</dbReference>
<accession>A0A0J8B3Q3</accession>
<dbReference type="InterPro" id="IPR001882">
    <property type="entry name" value="Biotin_BS"/>
</dbReference>
<dbReference type="Gramene" id="KMS94477">
    <property type="protein sequence ID" value="KMS94477"/>
    <property type="gene ID" value="BVRB_021020"/>
</dbReference>
<keyword evidence="4" id="KW-1185">Reference proteome</keyword>
<dbReference type="InterPro" id="IPR003379">
    <property type="entry name" value="Carboxylase_cons_dom"/>
</dbReference>
<dbReference type="EMBL" id="KQ093116">
    <property type="protein sequence ID" value="KMS94477.1"/>
    <property type="molecule type" value="Genomic_DNA"/>
</dbReference>
<dbReference type="Proteomes" id="UP000035740">
    <property type="component" value="Unassembled WGS sequence"/>
</dbReference>
<feature type="domain" description="Lipoyl-binding" evidence="2">
    <location>
        <begin position="102"/>
        <end position="177"/>
    </location>
</feature>
<dbReference type="SUPFAM" id="SSF89000">
    <property type="entry name" value="post-HMGL domain-like"/>
    <property type="match status" value="1"/>
</dbReference>
<dbReference type="Gene3D" id="2.40.50.100">
    <property type="match status" value="1"/>
</dbReference>
<evidence type="ECO:0000313" key="4">
    <source>
        <dbReference type="Proteomes" id="UP000035740"/>
    </source>
</evidence>
<dbReference type="OMA" id="TREMFWE"/>
<gene>
    <name evidence="3" type="ORF">BVRB_021020</name>
</gene>
<protein>
    <recommendedName>
        <fullName evidence="2">Lipoyl-binding domain-containing protein</fullName>
    </recommendedName>
</protein>
<dbReference type="KEGG" id="bvg:104885555"/>
<dbReference type="GO" id="GO:0006094">
    <property type="term" value="P:gluconeogenesis"/>
    <property type="evidence" value="ECO:0007669"/>
    <property type="project" value="TreeGrafter"/>
</dbReference>
<dbReference type="PROSITE" id="PS00188">
    <property type="entry name" value="BIOTIN"/>
    <property type="match status" value="1"/>
</dbReference>
<dbReference type="Pfam" id="PF00364">
    <property type="entry name" value="Biotin_lipoyl"/>
    <property type="match status" value="1"/>
</dbReference>
<proteinExistence type="predicted"/>
<evidence type="ECO:0000259" key="2">
    <source>
        <dbReference type="PROSITE" id="PS50968"/>
    </source>
</evidence>
<dbReference type="SUPFAM" id="SSF51230">
    <property type="entry name" value="Single hybrid motif"/>
    <property type="match status" value="1"/>
</dbReference>
<dbReference type="eggNOG" id="KOG0369">
    <property type="taxonomic scope" value="Eukaryota"/>
</dbReference>
<evidence type="ECO:0000256" key="1">
    <source>
        <dbReference type="ARBA" id="ARBA00023267"/>
    </source>
</evidence>
<dbReference type="PANTHER" id="PTHR43778:SF2">
    <property type="entry name" value="PYRUVATE CARBOXYLASE, MITOCHONDRIAL"/>
    <property type="match status" value="1"/>
</dbReference>
<dbReference type="AlphaFoldDB" id="A0A0J8B3Q3"/>
<dbReference type="GO" id="GO:0004736">
    <property type="term" value="F:pyruvate carboxylase activity"/>
    <property type="evidence" value="ECO:0007669"/>
    <property type="project" value="TreeGrafter"/>
</dbReference>
<dbReference type="Pfam" id="PF02436">
    <property type="entry name" value="PYC_OADA"/>
    <property type="match status" value="1"/>
</dbReference>
<sequence>MKQEDVLSAALYPQVYDEFASFVAKYGDISVLPTNLVFYPLQVGREYDFEIERGKKLFVKLLAIGSLQSNGTREMFWEINGNARSVYVEDRVIAVDKKGRIPADPADPGSLGAPMSGVVIDVRVEIGSEVKVGDPVAILSAMKMEMVVAAPVSGIIGGVAVQVGDSINAGDLIATIKKA</sequence>
<organism evidence="3 4">
    <name type="scientific">Beta vulgaris subsp. vulgaris</name>
    <name type="common">Beet</name>
    <dbReference type="NCBI Taxonomy" id="3555"/>
    <lineage>
        <taxon>Eukaryota</taxon>
        <taxon>Viridiplantae</taxon>
        <taxon>Streptophyta</taxon>
        <taxon>Embryophyta</taxon>
        <taxon>Tracheophyta</taxon>
        <taxon>Spermatophyta</taxon>
        <taxon>Magnoliopsida</taxon>
        <taxon>eudicotyledons</taxon>
        <taxon>Gunneridae</taxon>
        <taxon>Pentapetalae</taxon>
        <taxon>Caryophyllales</taxon>
        <taxon>Chenopodiaceae</taxon>
        <taxon>Betoideae</taxon>
        <taxon>Beta</taxon>
    </lineage>
</organism>